<gene>
    <name evidence="2" type="ORF">IAA37_08500</name>
</gene>
<reference evidence="2" key="1">
    <citation type="journal article" date="2021" name="PeerJ">
        <title>Extensive microbial diversity within the chicken gut microbiome revealed by metagenomics and culture.</title>
        <authorList>
            <person name="Gilroy R."/>
            <person name="Ravi A."/>
            <person name="Getino M."/>
            <person name="Pursley I."/>
            <person name="Horton D.L."/>
            <person name="Alikhan N.F."/>
            <person name="Baker D."/>
            <person name="Gharbi K."/>
            <person name="Hall N."/>
            <person name="Watson M."/>
            <person name="Adriaenssens E.M."/>
            <person name="Foster-Nyarko E."/>
            <person name="Jarju S."/>
            <person name="Secka A."/>
            <person name="Antonio M."/>
            <person name="Oren A."/>
            <person name="Chaudhuri R.R."/>
            <person name="La Ragione R."/>
            <person name="Hildebrand F."/>
            <person name="Pallen M.J."/>
        </authorList>
    </citation>
    <scope>NUCLEOTIDE SEQUENCE</scope>
    <source>
        <strain evidence="2">CHK188-16595</strain>
    </source>
</reference>
<dbReference type="Proteomes" id="UP000823877">
    <property type="component" value="Unassembled WGS sequence"/>
</dbReference>
<dbReference type="PANTHER" id="PTHR40044:SF1">
    <property type="entry name" value="INTEGRAL MEMBRANE PROTEIN"/>
    <property type="match status" value="1"/>
</dbReference>
<dbReference type="PANTHER" id="PTHR40044">
    <property type="entry name" value="INTEGRAL MEMBRANE PROTEIN-RELATED"/>
    <property type="match status" value="1"/>
</dbReference>
<dbReference type="PIRSF" id="PIRSF031501">
    <property type="entry name" value="QueT"/>
    <property type="match status" value="1"/>
</dbReference>
<feature type="transmembrane region" description="Helical" evidence="1">
    <location>
        <begin position="104"/>
        <end position="125"/>
    </location>
</feature>
<comment type="caution">
    <text evidence="2">The sequence shown here is derived from an EMBL/GenBank/DDBJ whole genome shotgun (WGS) entry which is preliminary data.</text>
</comment>
<dbReference type="EMBL" id="DWXN01000012">
    <property type="protein sequence ID" value="HJB75691.1"/>
    <property type="molecule type" value="Genomic_DNA"/>
</dbReference>
<feature type="transmembrane region" description="Helical" evidence="1">
    <location>
        <begin position="76"/>
        <end position="97"/>
    </location>
</feature>
<protein>
    <submittedName>
        <fullName evidence="2">QueT transporter family protein</fullName>
    </submittedName>
</protein>
<proteinExistence type="predicted"/>
<evidence type="ECO:0000256" key="1">
    <source>
        <dbReference type="SAM" id="Phobius"/>
    </source>
</evidence>
<feature type="transmembrane region" description="Helical" evidence="1">
    <location>
        <begin position="145"/>
        <end position="165"/>
    </location>
</feature>
<feature type="transmembrane region" description="Helical" evidence="1">
    <location>
        <begin position="6"/>
        <end position="25"/>
    </location>
</feature>
<dbReference type="InterPro" id="IPR010387">
    <property type="entry name" value="QueT"/>
</dbReference>
<dbReference type="AlphaFoldDB" id="A0A9D2SA91"/>
<dbReference type="Pfam" id="PF06177">
    <property type="entry name" value="QueT"/>
    <property type="match status" value="1"/>
</dbReference>
<organism evidence="2 3">
    <name type="scientific">Candidatus Eubacterium faecale</name>
    <dbReference type="NCBI Taxonomy" id="2838568"/>
    <lineage>
        <taxon>Bacteria</taxon>
        <taxon>Bacillati</taxon>
        <taxon>Bacillota</taxon>
        <taxon>Clostridia</taxon>
        <taxon>Eubacteriales</taxon>
        <taxon>Eubacteriaceae</taxon>
        <taxon>Eubacterium</taxon>
    </lineage>
</organism>
<keyword evidence="1" id="KW-0812">Transmembrane</keyword>
<sequence>MKNKKLMFIVQAAVIAAMYAALTYAQNFLLPGTTSAAVQFRVSEALNVFALFTPAAIPGLTIGCVLSNIYNIGSGLPLDMIFGSLATLLATLCIYLFRKIKIGSYPLISMLMPAVFNGVIVGWEIETFFVEGDFIFADFLVQGGLVALGELGVMLVLGTILYYVFVKRGLDKKLFSPAIA</sequence>
<keyword evidence="1" id="KW-1133">Transmembrane helix</keyword>
<reference evidence="2" key="2">
    <citation type="submission" date="2021-04" db="EMBL/GenBank/DDBJ databases">
        <authorList>
            <person name="Gilroy R."/>
        </authorList>
    </citation>
    <scope>NUCLEOTIDE SEQUENCE</scope>
    <source>
        <strain evidence="2">CHK188-16595</strain>
    </source>
</reference>
<keyword evidence="1" id="KW-0472">Membrane</keyword>
<evidence type="ECO:0000313" key="3">
    <source>
        <dbReference type="Proteomes" id="UP000823877"/>
    </source>
</evidence>
<accession>A0A9D2SA91</accession>
<feature type="transmembrane region" description="Helical" evidence="1">
    <location>
        <begin position="46"/>
        <end position="70"/>
    </location>
</feature>
<name>A0A9D2SA91_9FIRM</name>
<evidence type="ECO:0000313" key="2">
    <source>
        <dbReference type="EMBL" id="HJB75691.1"/>
    </source>
</evidence>